<dbReference type="GO" id="GO:0003697">
    <property type="term" value="F:single-stranded DNA binding"/>
    <property type="evidence" value="ECO:0007669"/>
    <property type="project" value="InterPro"/>
</dbReference>
<dbReference type="KEGG" id="psic:J4E96_14850"/>
<dbReference type="RefSeq" id="WP_227422866.1">
    <property type="nucleotide sequence ID" value="NZ_CP071868.1"/>
</dbReference>
<feature type="domain" description="N-terminal" evidence="1">
    <location>
        <begin position="33"/>
        <end position="98"/>
    </location>
</feature>
<evidence type="ECO:0000259" key="1">
    <source>
        <dbReference type="Pfam" id="PF08401"/>
    </source>
</evidence>
<dbReference type="AlphaFoldDB" id="A0A8A4Z9V3"/>
<dbReference type="EMBL" id="CP071868">
    <property type="protein sequence ID" value="QTE28624.1"/>
    <property type="molecule type" value="Genomic_DNA"/>
</dbReference>
<dbReference type="Proteomes" id="UP000663937">
    <property type="component" value="Chromosome"/>
</dbReference>
<keyword evidence="3" id="KW-1185">Reference proteome</keyword>
<protein>
    <submittedName>
        <fullName evidence="2">Serine/arginine repetitive matrix protein 2</fullName>
    </submittedName>
</protein>
<dbReference type="Pfam" id="PF08401">
    <property type="entry name" value="ArdcN"/>
    <property type="match status" value="1"/>
</dbReference>
<organism evidence="2 3">
    <name type="scientific">Pengzhenrongella sicca</name>
    <dbReference type="NCBI Taxonomy" id="2819238"/>
    <lineage>
        <taxon>Bacteria</taxon>
        <taxon>Bacillati</taxon>
        <taxon>Actinomycetota</taxon>
        <taxon>Actinomycetes</taxon>
        <taxon>Micrococcales</taxon>
        <taxon>Pengzhenrongella</taxon>
    </lineage>
</organism>
<reference evidence="2" key="1">
    <citation type="submission" date="2021-03" db="EMBL/GenBank/DDBJ databases">
        <title>Pengzhenrongella sicca gen. nov., sp. nov., a new member of suborder Micrococcineae isolated from High-Arctic tundra soil.</title>
        <authorList>
            <person name="Peng F."/>
        </authorList>
    </citation>
    <scope>NUCLEOTIDE SEQUENCE</scope>
    <source>
        <strain evidence="2">LRZ-2</strain>
    </source>
</reference>
<evidence type="ECO:0000313" key="2">
    <source>
        <dbReference type="EMBL" id="QTE28624.1"/>
    </source>
</evidence>
<evidence type="ECO:0000313" key="3">
    <source>
        <dbReference type="Proteomes" id="UP000663937"/>
    </source>
</evidence>
<dbReference type="InterPro" id="IPR013610">
    <property type="entry name" value="ArdC_N"/>
</dbReference>
<gene>
    <name evidence="2" type="ORF">J4E96_14850</name>
</gene>
<sequence length="365" mass="39224">MQDQTTSDREAKLAAVHDTLTRSVAALVSGEDWRRALEFAAKFRSRSFSNTLLIYVQHFEAYEQGRVPDPVPTFVAGYRQWQSLGHQVRRGAGGYAILAPVVARFAATGWADPRSAWRRLGPREKSRPGEILRTQLISTKVAHVWDASSTDGPPIPAPPAPRLLRGRAPDGLWDGLVRQVIGLGFALRVVPDAGALDGANGVTNYLTRTVSIRADVDDASKCRTLGHELAHVLLHGPVLTGAASHRGIAEVEAESVALMLFAAHQMDTSQYTVPYVSTWAATVPGKDPVEVVTATADRVRKTALAILDRMDTHQVGNGDPPGLDRAPHTARPFLQVPAAAVPGPGREPVPDLDLGLVAEPDGVTL</sequence>
<accession>A0A8A4Z9V3</accession>
<name>A0A8A4Z9V3_9MICO</name>
<proteinExistence type="predicted"/>